<dbReference type="Proteomes" id="UP000250235">
    <property type="component" value="Unassembled WGS sequence"/>
</dbReference>
<accession>A0A2Z7C1H7</accession>
<proteinExistence type="predicted"/>
<gene>
    <name evidence="1" type="ORF">F511_01662</name>
</gene>
<evidence type="ECO:0000313" key="2">
    <source>
        <dbReference type="Proteomes" id="UP000250235"/>
    </source>
</evidence>
<dbReference type="AlphaFoldDB" id="A0A2Z7C1H7"/>
<protein>
    <submittedName>
        <fullName evidence="1">Uncharacterized protein</fullName>
    </submittedName>
</protein>
<reference evidence="1 2" key="1">
    <citation type="journal article" date="2015" name="Proc. Natl. Acad. Sci. U.S.A.">
        <title>The resurrection genome of Boea hygrometrica: A blueprint for survival of dehydration.</title>
        <authorList>
            <person name="Xiao L."/>
            <person name="Yang G."/>
            <person name="Zhang L."/>
            <person name="Yang X."/>
            <person name="Zhao S."/>
            <person name="Ji Z."/>
            <person name="Zhou Q."/>
            <person name="Hu M."/>
            <person name="Wang Y."/>
            <person name="Chen M."/>
            <person name="Xu Y."/>
            <person name="Jin H."/>
            <person name="Xiao X."/>
            <person name="Hu G."/>
            <person name="Bao F."/>
            <person name="Hu Y."/>
            <person name="Wan P."/>
            <person name="Li L."/>
            <person name="Deng X."/>
            <person name="Kuang T."/>
            <person name="Xiang C."/>
            <person name="Zhu J.K."/>
            <person name="Oliver M.J."/>
            <person name="He Y."/>
        </authorList>
    </citation>
    <scope>NUCLEOTIDE SEQUENCE [LARGE SCALE GENOMIC DNA]</scope>
    <source>
        <strain evidence="2">cv. XS01</strain>
    </source>
</reference>
<name>A0A2Z7C1H7_9LAMI</name>
<keyword evidence="2" id="KW-1185">Reference proteome</keyword>
<sequence length="104" mass="11429">MQNTAQPVVARTHEIWELPTPLIVANRSQQGDEVYGSYPLVIKTSILGPSAHHSSMVDTQIRHHSDDSVGLFGHDTFVGHSQRGSQSGHKSINLDQDLCMNAIQ</sequence>
<dbReference type="EMBL" id="KV002108">
    <property type="protein sequence ID" value="KZV38135.1"/>
    <property type="molecule type" value="Genomic_DNA"/>
</dbReference>
<organism evidence="1 2">
    <name type="scientific">Dorcoceras hygrometricum</name>
    <dbReference type="NCBI Taxonomy" id="472368"/>
    <lineage>
        <taxon>Eukaryota</taxon>
        <taxon>Viridiplantae</taxon>
        <taxon>Streptophyta</taxon>
        <taxon>Embryophyta</taxon>
        <taxon>Tracheophyta</taxon>
        <taxon>Spermatophyta</taxon>
        <taxon>Magnoliopsida</taxon>
        <taxon>eudicotyledons</taxon>
        <taxon>Gunneridae</taxon>
        <taxon>Pentapetalae</taxon>
        <taxon>asterids</taxon>
        <taxon>lamiids</taxon>
        <taxon>Lamiales</taxon>
        <taxon>Gesneriaceae</taxon>
        <taxon>Didymocarpoideae</taxon>
        <taxon>Trichosporeae</taxon>
        <taxon>Loxocarpinae</taxon>
        <taxon>Dorcoceras</taxon>
    </lineage>
</organism>
<evidence type="ECO:0000313" key="1">
    <source>
        <dbReference type="EMBL" id="KZV38135.1"/>
    </source>
</evidence>